<dbReference type="InterPro" id="IPR002889">
    <property type="entry name" value="WSC_carb-bd"/>
</dbReference>
<evidence type="ECO:0000313" key="5">
    <source>
        <dbReference type="Proteomes" id="UP000266234"/>
    </source>
</evidence>
<dbReference type="SMART" id="SM00321">
    <property type="entry name" value="WSC"/>
    <property type="match status" value="1"/>
</dbReference>
<dbReference type="Proteomes" id="UP000266234">
    <property type="component" value="Unassembled WGS sequence"/>
</dbReference>
<feature type="region of interest" description="Disordered" evidence="1">
    <location>
        <begin position="195"/>
        <end position="231"/>
    </location>
</feature>
<gene>
    <name evidence="4" type="ORF">FLONG3_2902</name>
</gene>
<dbReference type="EMBL" id="PXOG01000056">
    <property type="protein sequence ID" value="RGP78996.1"/>
    <property type="molecule type" value="Genomic_DNA"/>
</dbReference>
<proteinExistence type="predicted"/>
<evidence type="ECO:0000313" key="4">
    <source>
        <dbReference type="EMBL" id="RGP78996.1"/>
    </source>
</evidence>
<dbReference type="AlphaFoldDB" id="A0A395T3E0"/>
<protein>
    <recommendedName>
        <fullName evidence="3">WSC domain-containing protein</fullName>
    </recommendedName>
</protein>
<organism evidence="4 5">
    <name type="scientific">Fusarium longipes</name>
    <dbReference type="NCBI Taxonomy" id="694270"/>
    <lineage>
        <taxon>Eukaryota</taxon>
        <taxon>Fungi</taxon>
        <taxon>Dikarya</taxon>
        <taxon>Ascomycota</taxon>
        <taxon>Pezizomycotina</taxon>
        <taxon>Sordariomycetes</taxon>
        <taxon>Hypocreomycetidae</taxon>
        <taxon>Hypocreales</taxon>
        <taxon>Nectriaceae</taxon>
        <taxon>Fusarium</taxon>
    </lineage>
</organism>
<comment type="caution">
    <text evidence="4">The sequence shown here is derived from an EMBL/GenBank/DDBJ whole genome shotgun (WGS) entry which is preliminary data.</text>
</comment>
<keyword evidence="5" id="KW-1185">Reference proteome</keyword>
<dbReference type="OrthoDB" id="5103024at2759"/>
<dbReference type="PROSITE" id="PS51212">
    <property type="entry name" value="WSC"/>
    <property type="match status" value="1"/>
</dbReference>
<feature type="domain" description="WSC" evidence="3">
    <location>
        <begin position="21"/>
        <end position="113"/>
    </location>
</feature>
<evidence type="ECO:0000256" key="1">
    <source>
        <dbReference type="SAM" id="MobiDB-lite"/>
    </source>
</evidence>
<keyword evidence="2" id="KW-0732">Signal</keyword>
<reference evidence="4 5" key="1">
    <citation type="journal article" date="2018" name="PLoS Pathog.">
        <title>Evolution of structural diversity of trichothecenes, a family of toxins produced by plant pathogenic and entomopathogenic fungi.</title>
        <authorList>
            <person name="Proctor R.H."/>
            <person name="McCormick S.P."/>
            <person name="Kim H.S."/>
            <person name="Cardoza R.E."/>
            <person name="Stanley A.M."/>
            <person name="Lindo L."/>
            <person name="Kelly A."/>
            <person name="Brown D.W."/>
            <person name="Lee T."/>
            <person name="Vaughan M.M."/>
            <person name="Alexander N.J."/>
            <person name="Busman M."/>
            <person name="Gutierrez S."/>
        </authorList>
    </citation>
    <scope>NUCLEOTIDE SEQUENCE [LARGE SCALE GENOMIC DNA]</scope>
    <source>
        <strain evidence="4 5">NRRL 20695</strain>
    </source>
</reference>
<feature type="compositionally biased region" description="Low complexity" evidence="1">
    <location>
        <begin position="201"/>
        <end position="223"/>
    </location>
</feature>
<name>A0A395T3E0_9HYPO</name>
<evidence type="ECO:0000256" key="2">
    <source>
        <dbReference type="SAM" id="SignalP"/>
    </source>
</evidence>
<feature type="chain" id="PRO_5017486166" description="WSC domain-containing protein" evidence="2">
    <location>
        <begin position="16"/>
        <end position="255"/>
    </location>
</feature>
<sequence length="255" mass="25413">MLGFIILNLVLLATALPYSPPYQYIGCISTSSAPPFTPSFLEAPFTAPQCLQSCAKAATLIAVGPGSCLCDAGGASASFELIDEKRCNVLCIKGDESSGKCGGDGVLSIYQLSGCDSADCLSKNATVPPVVPKPSPCTSCDGAGTPAPTPTSTQQTKPTRVVCPPKGCTTVVPLPISTPAGNSTGKTCSSGGCTANKQANSQDSSSQPSSGPSGSSGSSGKGSNEAPRLASDSPRLYAPSILSAIAAVIFGLGLL</sequence>
<evidence type="ECO:0000259" key="3">
    <source>
        <dbReference type="PROSITE" id="PS51212"/>
    </source>
</evidence>
<dbReference type="STRING" id="694270.A0A395T3E0"/>
<accession>A0A395T3E0</accession>
<feature type="signal peptide" evidence="2">
    <location>
        <begin position="1"/>
        <end position="15"/>
    </location>
</feature>